<dbReference type="Proteomes" id="UP001652642">
    <property type="component" value="Chromosome 15"/>
</dbReference>
<evidence type="ECO:0000313" key="1">
    <source>
        <dbReference type="Proteomes" id="UP001652642"/>
    </source>
</evidence>
<dbReference type="RefSeq" id="XP_020665915.2">
    <property type="nucleotide sequence ID" value="XM_020810256.2"/>
</dbReference>
<name>A0A6J0V301_9SAUR</name>
<dbReference type="AlphaFoldDB" id="A0A6J0V301"/>
<reference evidence="2 3" key="1">
    <citation type="submission" date="2025-05" db="UniProtKB">
        <authorList>
            <consortium name="RefSeq"/>
        </authorList>
    </citation>
    <scope>IDENTIFICATION</scope>
</reference>
<dbReference type="Gene3D" id="2.120.10.80">
    <property type="entry name" value="Kelch-type beta propeller"/>
    <property type="match status" value="2"/>
</dbReference>
<evidence type="ECO:0000313" key="4">
    <source>
        <dbReference type="RefSeq" id="XP_072839905.1"/>
    </source>
</evidence>
<dbReference type="GeneID" id="110088129"/>
<dbReference type="OrthoDB" id="10251809at2759"/>
<evidence type="ECO:0000313" key="3">
    <source>
        <dbReference type="RefSeq" id="XP_072839904.1"/>
    </source>
</evidence>
<dbReference type="SUPFAM" id="SSF50965">
    <property type="entry name" value="Galactose oxidase, central domain"/>
    <property type="match status" value="1"/>
</dbReference>
<dbReference type="Pfam" id="PF24681">
    <property type="entry name" value="Kelch_KLHDC2_KLHL20_DRC7"/>
    <property type="match status" value="2"/>
</dbReference>
<gene>
    <name evidence="2 3 4" type="primary">KLHDC9</name>
</gene>
<dbReference type="RefSeq" id="XP_072839905.1">
    <property type="nucleotide sequence ID" value="XM_072983804.1"/>
</dbReference>
<organism evidence="1 2">
    <name type="scientific">Pogona vitticeps</name>
    <name type="common">central bearded dragon</name>
    <dbReference type="NCBI Taxonomy" id="103695"/>
    <lineage>
        <taxon>Eukaryota</taxon>
        <taxon>Metazoa</taxon>
        <taxon>Chordata</taxon>
        <taxon>Craniata</taxon>
        <taxon>Vertebrata</taxon>
        <taxon>Euteleostomi</taxon>
        <taxon>Lepidosauria</taxon>
        <taxon>Squamata</taxon>
        <taxon>Bifurcata</taxon>
        <taxon>Unidentata</taxon>
        <taxon>Episquamata</taxon>
        <taxon>Toxicofera</taxon>
        <taxon>Iguania</taxon>
        <taxon>Acrodonta</taxon>
        <taxon>Agamidae</taxon>
        <taxon>Amphibolurinae</taxon>
        <taxon>Pogona</taxon>
    </lineage>
</organism>
<dbReference type="InterPro" id="IPR015915">
    <property type="entry name" value="Kelch-typ_b-propeller"/>
</dbReference>
<dbReference type="GO" id="GO:0030332">
    <property type="term" value="F:cyclin binding"/>
    <property type="evidence" value="ECO:0007669"/>
    <property type="project" value="TreeGrafter"/>
</dbReference>
<evidence type="ECO:0000313" key="2">
    <source>
        <dbReference type="RefSeq" id="XP_020665915.2"/>
    </source>
</evidence>
<keyword evidence="1" id="KW-1185">Reference proteome</keyword>
<dbReference type="PANTHER" id="PTHR47196">
    <property type="entry name" value="KELCH DOMAIN-CONTAINING PROTEIN 9"/>
    <property type="match status" value="1"/>
</dbReference>
<accession>A0A6J0V301</accession>
<dbReference type="KEGG" id="pvt:110088129"/>
<protein>
    <submittedName>
        <fullName evidence="2 3">Kelch domain-containing protein 9 isoform X1</fullName>
    </submittedName>
</protein>
<sequence>MFYSKARLDMAASSSSSCSHWAWKPVVSSGLLARGFHSCNVVQGKLLVFGGLRSPEAQELPLGDVVAFDPARQTVRTLAPERGCRRSHHEAVVLADRLLCVVGGWDGARRVSGVCCFDVERGEWEEWTTAGPSQGAPVGLSSHTCTKITDHEVRVVGREGGLRTQRRYASIFTLGLNPATKTYWYKEEESRTASRAGHSAVLLREGGSGSKGSGYKLVVFGGRDSADLDVAGRWGKGKIHVDSVHAAGLTEQLSRLVSAEKGSGAAPKGLRHQSCTVVGPFVVVFGGETLGKGRDAVCNDLYIHDTRTSPAKWFHFPCPDRAQKRVGHRTCLWNDRLYLLGGFGADGKTPCAEICSLEIDT</sequence>
<dbReference type="InterPro" id="IPR042941">
    <property type="entry name" value="KLDC9"/>
</dbReference>
<dbReference type="RefSeq" id="XP_072839904.1">
    <property type="nucleotide sequence ID" value="XM_072983803.1"/>
</dbReference>
<proteinExistence type="predicted"/>
<dbReference type="PANTHER" id="PTHR47196:SF1">
    <property type="entry name" value="KELCH DOMAIN-CONTAINING PROTEIN 9"/>
    <property type="match status" value="1"/>
</dbReference>
<dbReference type="InterPro" id="IPR011043">
    <property type="entry name" value="Gal_Oxase/kelch_b-propeller"/>
</dbReference>
<dbReference type="CTD" id="126823"/>